<reference evidence="2 3" key="1">
    <citation type="submission" date="2016-11" db="EMBL/GenBank/DDBJ databases">
        <authorList>
            <person name="Varghese N."/>
            <person name="Submissions S."/>
        </authorList>
    </citation>
    <scope>NUCLEOTIDE SEQUENCE [LARGE SCALE GENOMIC DNA]</scope>
    <source>
        <strain evidence="2 3">DSM 21988</strain>
    </source>
</reference>
<evidence type="ECO:0000256" key="1">
    <source>
        <dbReference type="SAM" id="Phobius"/>
    </source>
</evidence>
<feature type="transmembrane region" description="Helical" evidence="1">
    <location>
        <begin position="57"/>
        <end position="82"/>
    </location>
</feature>
<feature type="transmembrane region" description="Helical" evidence="1">
    <location>
        <begin position="120"/>
        <end position="142"/>
    </location>
</feature>
<keyword evidence="1" id="KW-1133">Transmembrane helix</keyword>
<dbReference type="Proteomes" id="UP000184290">
    <property type="component" value="Unassembled WGS sequence"/>
</dbReference>
<keyword evidence="1" id="KW-0472">Membrane</keyword>
<sequence length="198" mass="21572">MLKQLIYELSRGFAYRGISHGEMRTYTTWLPLALTILAAAVYALLPVKPALVGSSGLIGSLLTLVSTLPGFYFAGLAAVATFGSTTMDHEMPAPAPEVEMRVRGRQVPVKLTRRLFLSYLFSYLVILSFGLCFALMAINAFAPSIDVLHAAMGRWTGAAWPWLILKGAVGFVLTFAFASMVISTLHGVFFLAEKIHQP</sequence>
<protein>
    <submittedName>
        <fullName evidence="2">Uncharacterized protein</fullName>
    </submittedName>
</protein>
<name>A0ABY1ICP4_9HYPH</name>
<evidence type="ECO:0000313" key="2">
    <source>
        <dbReference type="EMBL" id="SHI97985.1"/>
    </source>
</evidence>
<dbReference type="EMBL" id="FQZC01000002">
    <property type="protein sequence ID" value="SHI97985.1"/>
    <property type="molecule type" value="Genomic_DNA"/>
</dbReference>
<feature type="transmembrane region" description="Helical" evidence="1">
    <location>
        <begin position="26"/>
        <end position="45"/>
    </location>
</feature>
<gene>
    <name evidence="2" type="ORF">SAMN02745911_1303</name>
</gene>
<keyword evidence="1" id="KW-0812">Transmembrane</keyword>
<comment type="caution">
    <text evidence="2">The sequence shown here is derived from an EMBL/GenBank/DDBJ whole genome shotgun (WGS) entry which is preliminary data.</text>
</comment>
<accession>A0ABY1ICP4</accession>
<evidence type="ECO:0000313" key="3">
    <source>
        <dbReference type="Proteomes" id="UP000184290"/>
    </source>
</evidence>
<organism evidence="2 3">
    <name type="scientific">Aureimonas altamirensis DSM 21988</name>
    <dbReference type="NCBI Taxonomy" id="1121026"/>
    <lineage>
        <taxon>Bacteria</taxon>
        <taxon>Pseudomonadati</taxon>
        <taxon>Pseudomonadota</taxon>
        <taxon>Alphaproteobacteria</taxon>
        <taxon>Hyphomicrobiales</taxon>
        <taxon>Aurantimonadaceae</taxon>
        <taxon>Aureimonas</taxon>
    </lineage>
</organism>
<keyword evidence="3" id="KW-1185">Reference proteome</keyword>
<feature type="transmembrane region" description="Helical" evidence="1">
    <location>
        <begin position="162"/>
        <end position="192"/>
    </location>
</feature>
<proteinExistence type="predicted"/>